<dbReference type="Proteomes" id="UP001303160">
    <property type="component" value="Unassembled WGS sequence"/>
</dbReference>
<feature type="region of interest" description="Disordered" evidence="1">
    <location>
        <begin position="205"/>
        <end position="245"/>
    </location>
</feature>
<reference evidence="3" key="2">
    <citation type="submission" date="2023-05" db="EMBL/GenBank/DDBJ databases">
        <authorList>
            <consortium name="Lawrence Berkeley National Laboratory"/>
            <person name="Steindorff A."/>
            <person name="Hensen N."/>
            <person name="Bonometti L."/>
            <person name="Westerberg I."/>
            <person name="Brannstrom I.O."/>
            <person name="Guillou S."/>
            <person name="Cros-Aarteil S."/>
            <person name="Calhoun S."/>
            <person name="Haridas S."/>
            <person name="Kuo A."/>
            <person name="Mondo S."/>
            <person name="Pangilinan J."/>
            <person name="Riley R."/>
            <person name="Labutti K."/>
            <person name="Andreopoulos B."/>
            <person name="Lipzen A."/>
            <person name="Chen C."/>
            <person name="Yanf M."/>
            <person name="Daum C."/>
            <person name="Ng V."/>
            <person name="Clum A."/>
            <person name="Ohm R."/>
            <person name="Martin F."/>
            <person name="Silar P."/>
            <person name="Natvig D."/>
            <person name="Lalanne C."/>
            <person name="Gautier V."/>
            <person name="Ament-Velasquez S.L."/>
            <person name="Kruys A."/>
            <person name="Hutchinson M.I."/>
            <person name="Powell A.J."/>
            <person name="Barry K."/>
            <person name="Miller A.N."/>
            <person name="Grigoriev I.V."/>
            <person name="Debuchy R."/>
            <person name="Gladieux P."/>
            <person name="Thoren M.H."/>
            <person name="Johannesson H."/>
        </authorList>
    </citation>
    <scope>NUCLEOTIDE SEQUENCE</scope>
    <source>
        <strain evidence="3">CBS 315.58</strain>
    </source>
</reference>
<gene>
    <name evidence="3" type="ORF">QBC40DRAFT_65278</name>
</gene>
<reference evidence="3" key="1">
    <citation type="journal article" date="2023" name="Mol. Phylogenet. Evol.">
        <title>Genome-scale phylogeny and comparative genomics of the fungal order Sordariales.</title>
        <authorList>
            <person name="Hensen N."/>
            <person name="Bonometti L."/>
            <person name="Westerberg I."/>
            <person name="Brannstrom I.O."/>
            <person name="Guillou S."/>
            <person name="Cros-Aarteil S."/>
            <person name="Calhoun S."/>
            <person name="Haridas S."/>
            <person name="Kuo A."/>
            <person name="Mondo S."/>
            <person name="Pangilinan J."/>
            <person name="Riley R."/>
            <person name="LaButti K."/>
            <person name="Andreopoulos B."/>
            <person name="Lipzen A."/>
            <person name="Chen C."/>
            <person name="Yan M."/>
            <person name="Daum C."/>
            <person name="Ng V."/>
            <person name="Clum A."/>
            <person name="Steindorff A."/>
            <person name="Ohm R.A."/>
            <person name="Martin F."/>
            <person name="Silar P."/>
            <person name="Natvig D.O."/>
            <person name="Lalanne C."/>
            <person name="Gautier V."/>
            <person name="Ament-Velasquez S.L."/>
            <person name="Kruys A."/>
            <person name="Hutchinson M.I."/>
            <person name="Powell A.J."/>
            <person name="Barry K."/>
            <person name="Miller A.N."/>
            <person name="Grigoriev I.V."/>
            <person name="Debuchy R."/>
            <person name="Gladieux P."/>
            <person name="Hiltunen Thoren M."/>
            <person name="Johannesson H."/>
        </authorList>
    </citation>
    <scope>NUCLEOTIDE SEQUENCE</scope>
    <source>
        <strain evidence="3">CBS 315.58</strain>
    </source>
</reference>
<comment type="caution">
    <text evidence="3">The sequence shown here is derived from an EMBL/GenBank/DDBJ whole genome shotgun (WGS) entry which is preliminary data.</text>
</comment>
<proteinExistence type="predicted"/>
<feature type="chain" id="PRO_5042876458" evidence="2">
    <location>
        <begin position="20"/>
        <end position="273"/>
    </location>
</feature>
<evidence type="ECO:0000313" key="4">
    <source>
        <dbReference type="Proteomes" id="UP001303160"/>
    </source>
</evidence>
<sequence length="273" mass="28313">MFTRSAILAGLQLLAVCSAQSNEFFKWNTPRAIGIEGQPLHRRQAPPGYHPEFGSCGSGTTCENACGANWLSCRASTELSLFCYNQVDLGQTCCENGSGRACDRGYYCAWKEFGGRVWCCEDGESLEECGVGGGTTSAPPSTSTTATSGGLSSSTDTTATGTQTVTNTDFPTSTNSQCVPSTVTSWGTTTVVSTFEVTVTVGTGGCNSDSTVTSPPSSSTGTDTTITKPPTSHTTHRPTNSTTTSSFITAGSGDLRVNLGSLALILLGVVFIH</sequence>
<feature type="compositionally biased region" description="Low complexity" evidence="1">
    <location>
        <begin position="136"/>
        <end position="168"/>
    </location>
</feature>
<name>A0AAN7B1K7_9PEZI</name>
<keyword evidence="4" id="KW-1185">Reference proteome</keyword>
<evidence type="ECO:0000313" key="3">
    <source>
        <dbReference type="EMBL" id="KAK4205000.1"/>
    </source>
</evidence>
<dbReference type="EMBL" id="MU863878">
    <property type="protein sequence ID" value="KAK4205000.1"/>
    <property type="molecule type" value="Genomic_DNA"/>
</dbReference>
<evidence type="ECO:0000256" key="1">
    <source>
        <dbReference type="SAM" id="MobiDB-lite"/>
    </source>
</evidence>
<accession>A0AAN7B1K7</accession>
<dbReference type="AlphaFoldDB" id="A0AAN7B1K7"/>
<keyword evidence="2" id="KW-0732">Signal</keyword>
<feature type="compositionally biased region" description="Polar residues" evidence="1">
    <location>
        <begin position="169"/>
        <end position="178"/>
    </location>
</feature>
<protein>
    <submittedName>
        <fullName evidence="3">Uncharacterized protein</fullName>
    </submittedName>
</protein>
<feature type="signal peptide" evidence="2">
    <location>
        <begin position="1"/>
        <end position="19"/>
    </location>
</feature>
<feature type="region of interest" description="Disordered" evidence="1">
    <location>
        <begin position="131"/>
        <end position="178"/>
    </location>
</feature>
<evidence type="ECO:0000256" key="2">
    <source>
        <dbReference type="SAM" id="SignalP"/>
    </source>
</evidence>
<organism evidence="3 4">
    <name type="scientific">Triangularia verruculosa</name>
    <dbReference type="NCBI Taxonomy" id="2587418"/>
    <lineage>
        <taxon>Eukaryota</taxon>
        <taxon>Fungi</taxon>
        <taxon>Dikarya</taxon>
        <taxon>Ascomycota</taxon>
        <taxon>Pezizomycotina</taxon>
        <taxon>Sordariomycetes</taxon>
        <taxon>Sordariomycetidae</taxon>
        <taxon>Sordariales</taxon>
        <taxon>Podosporaceae</taxon>
        <taxon>Triangularia</taxon>
    </lineage>
</organism>
<feature type="compositionally biased region" description="Low complexity" evidence="1">
    <location>
        <begin position="208"/>
        <end position="245"/>
    </location>
</feature>